<dbReference type="GO" id="GO:0022857">
    <property type="term" value="F:transmembrane transporter activity"/>
    <property type="evidence" value="ECO:0007669"/>
    <property type="project" value="InterPro"/>
</dbReference>
<reference evidence="9" key="1">
    <citation type="submission" date="2021-12" db="EMBL/GenBank/DDBJ databases">
        <title>Convergent genome expansion in fungi linked to evolution of root-endophyte symbiosis.</title>
        <authorList>
            <consortium name="DOE Joint Genome Institute"/>
            <person name="Ke Y.-H."/>
            <person name="Bonito G."/>
            <person name="Liao H.-L."/>
            <person name="Looney B."/>
            <person name="Rojas-Flechas A."/>
            <person name="Nash J."/>
            <person name="Hameed K."/>
            <person name="Schadt C."/>
            <person name="Martin F."/>
            <person name="Crous P.W."/>
            <person name="Miettinen O."/>
            <person name="Magnuson J.K."/>
            <person name="Labbe J."/>
            <person name="Jacobson D."/>
            <person name="Doktycz M.J."/>
            <person name="Veneault-Fourrey C."/>
            <person name="Kuo A."/>
            <person name="Mondo S."/>
            <person name="Calhoun S."/>
            <person name="Riley R."/>
            <person name="Ohm R."/>
            <person name="LaButti K."/>
            <person name="Andreopoulos B."/>
            <person name="Pangilinan J."/>
            <person name="Nolan M."/>
            <person name="Tritt A."/>
            <person name="Clum A."/>
            <person name="Lipzen A."/>
            <person name="Daum C."/>
            <person name="Barry K."/>
            <person name="Grigoriev I.V."/>
            <person name="Vilgalys R."/>
        </authorList>
    </citation>
    <scope>NUCLEOTIDE SEQUENCE</scope>
    <source>
        <strain evidence="9">PMI_201</strain>
    </source>
</reference>
<dbReference type="PROSITE" id="PS50850">
    <property type="entry name" value="MFS"/>
    <property type="match status" value="1"/>
</dbReference>
<feature type="transmembrane region" description="Helical" evidence="7">
    <location>
        <begin position="445"/>
        <end position="464"/>
    </location>
</feature>
<comment type="subcellular location">
    <subcellularLocation>
        <location evidence="1">Membrane</location>
        <topology evidence="1">Multi-pass membrane protein</topology>
    </subcellularLocation>
</comment>
<accession>A0AAD4KD65</accession>
<dbReference type="PANTHER" id="PTHR43791:SF40">
    <property type="entry name" value="THIAMINE PATHWAY TRANSPORTER THI73"/>
    <property type="match status" value="1"/>
</dbReference>
<evidence type="ECO:0000313" key="10">
    <source>
        <dbReference type="Proteomes" id="UP001201262"/>
    </source>
</evidence>
<feature type="transmembrane region" description="Helical" evidence="7">
    <location>
        <begin position="146"/>
        <end position="169"/>
    </location>
</feature>
<evidence type="ECO:0000256" key="4">
    <source>
        <dbReference type="ARBA" id="ARBA00022989"/>
    </source>
</evidence>
<evidence type="ECO:0000256" key="1">
    <source>
        <dbReference type="ARBA" id="ARBA00004141"/>
    </source>
</evidence>
<sequence length="508" mass="55723">MTDAESKAPSVGAQQVASGNQDDAWRYLQDHAAVQQADVESVDLQQLRRKIDWNIVPLMFCCYTLQFIDKVIINYAAVMGISAELNLVGNDFSNVGTSFFIAYLIAEVPNTFLLQKVPAGKWLGANVILWGIVVAATAGVKNYTTLVVARVFLGLFEATIGPSLMLISSQYYTKSEQAPRFSIWYLGLGVGQILGGLISFAFQHVSLHASLSGWRIMFIVLGLITSLIGCLTFFFIPDTPMKARFLSEVEKVALLKHISSNKTGIWNTKFEIKQIIEALLDPQLWLLTLMVILQSVSSGVVTTYSSTLIRNLGFSPQHSALLNMPSGIVSIFFTLLVGFGIRRASHRWAWVFMCSIPGIIGGGLMSFLPKWDTAGLLIGVYLVNAIVAPLPIIYHWTAANCAGYTKRAFASALVAGSFSVGNIIGPQTFQVKDAPDYRPAKIAVLATQAAAGVLAIVLFIYYVWENKRRDAQTNVQAEIDPPSDESSVKAVDWSGLTDKENSSFRYVY</sequence>
<evidence type="ECO:0000313" key="9">
    <source>
        <dbReference type="EMBL" id="KAH8688836.1"/>
    </source>
</evidence>
<dbReference type="SUPFAM" id="SSF103473">
    <property type="entry name" value="MFS general substrate transporter"/>
    <property type="match status" value="1"/>
</dbReference>
<dbReference type="FunFam" id="1.20.1250.20:FF:000064">
    <property type="entry name" value="MFS allantoate transporter"/>
    <property type="match status" value="1"/>
</dbReference>
<keyword evidence="4 7" id="KW-1133">Transmembrane helix</keyword>
<name>A0AAD4KD65_9EURO</name>
<evidence type="ECO:0000256" key="6">
    <source>
        <dbReference type="ARBA" id="ARBA00037968"/>
    </source>
</evidence>
<feature type="transmembrane region" description="Helical" evidence="7">
    <location>
        <begin position="97"/>
        <end position="115"/>
    </location>
</feature>
<dbReference type="GeneID" id="70243684"/>
<keyword evidence="2" id="KW-0813">Transport</keyword>
<feature type="transmembrane region" description="Helical" evidence="7">
    <location>
        <begin position="408"/>
        <end position="425"/>
    </location>
</feature>
<feature type="transmembrane region" description="Helical" evidence="7">
    <location>
        <begin position="122"/>
        <end position="140"/>
    </location>
</feature>
<evidence type="ECO:0000256" key="3">
    <source>
        <dbReference type="ARBA" id="ARBA00022692"/>
    </source>
</evidence>
<evidence type="ECO:0000259" key="8">
    <source>
        <dbReference type="PROSITE" id="PS50850"/>
    </source>
</evidence>
<keyword evidence="5 7" id="KW-0472">Membrane</keyword>
<organism evidence="9 10">
    <name type="scientific">Talaromyces proteolyticus</name>
    <dbReference type="NCBI Taxonomy" id="1131652"/>
    <lineage>
        <taxon>Eukaryota</taxon>
        <taxon>Fungi</taxon>
        <taxon>Dikarya</taxon>
        <taxon>Ascomycota</taxon>
        <taxon>Pezizomycotina</taxon>
        <taxon>Eurotiomycetes</taxon>
        <taxon>Eurotiomycetidae</taxon>
        <taxon>Eurotiales</taxon>
        <taxon>Trichocomaceae</taxon>
        <taxon>Talaromyces</taxon>
        <taxon>Talaromyces sect. Bacilispori</taxon>
    </lineage>
</organism>
<dbReference type="AlphaFoldDB" id="A0AAD4KD65"/>
<evidence type="ECO:0000256" key="7">
    <source>
        <dbReference type="SAM" id="Phobius"/>
    </source>
</evidence>
<protein>
    <submittedName>
        <fullName evidence="9">MFS transporter</fullName>
    </submittedName>
</protein>
<proteinExistence type="inferred from homology"/>
<dbReference type="PANTHER" id="PTHR43791">
    <property type="entry name" value="PERMEASE-RELATED"/>
    <property type="match status" value="1"/>
</dbReference>
<keyword evidence="10" id="KW-1185">Reference proteome</keyword>
<feature type="transmembrane region" description="Helical" evidence="7">
    <location>
        <begin position="374"/>
        <end position="396"/>
    </location>
</feature>
<dbReference type="Gene3D" id="1.20.1250.20">
    <property type="entry name" value="MFS general substrate transporter like domains"/>
    <property type="match status" value="2"/>
</dbReference>
<feature type="domain" description="Major facilitator superfamily (MFS) profile" evidence="8">
    <location>
        <begin position="55"/>
        <end position="467"/>
    </location>
</feature>
<feature type="transmembrane region" description="Helical" evidence="7">
    <location>
        <begin position="181"/>
        <end position="202"/>
    </location>
</feature>
<feature type="transmembrane region" description="Helical" evidence="7">
    <location>
        <begin position="214"/>
        <end position="236"/>
    </location>
</feature>
<gene>
    <name evidence="9" type="ORF">BGW36DRAFT_352935</name>
</gene>
<evidence type="ECO:0000256" key="2">
    <source>
        <dbReference type="ARBA" id="ARBA00022448"/>
    </source>
</evidence>
<comment type="caution">
    <text evidence="9">The sequence shown here is derived from an EMBL/GenBank/DDBJ whole genome shotgun (WGS) entry which is preliminary data.</text>
</comment>
<dbReference type="GO" id="GO:0016020">
    <property type="term" value="C:membrane"/>
    <property type="evidence" value="ECO:0007669"/>
    <property type="project" value="UniProtKB-SubCell"/>
</dbReference>
<feature type="transmembrane region" description="Helical" evidence="7">
    <location>
        <begin position="348"/>
        <end position="368"/>
    </location>
</feature>
<dbReference type="RefSeq" id="XP_046065308.1">
    <property type="nucleotide sequence ID" value="XM_046213397.1"/>
</dbReference>
<dbReference type="Proteomes" id="UP001201262">
    <property type="component" value="Unassembled WGS sequence"/>
</dbReference>
<feature type="transmembrane region" description="Helical" evidence="7">
    <location>
        <begin position="55"/>
        <end position="77"/>
    </location>
</feature>
<dbReference type="EMBL" id="JAJTJA010000017">
    <property type="protein sequence ID" value="KAH8688836.1"/>
    <property type="molecule type" value="Genomic_DNA"/>
</dbReference>
<feature type="transmembrane region" description="Helical" evidence="7">
    <location>
        <begin position="324"/>
        <end position="341"/>
    </location>
</feature>
<feature type="transmembrane region" description="Helical" evidence="7">
    <location>
        <begin position="284"/>
        <end position="304"/>
    </location>
</feature>
<dbReference type="InterPro" id="IPR011701">
    <property type="entry name" value="MFS"/>
</dbReference>
<comment type="similarity">
    <text evidence="6">Belongs to the major facilitator superfamily. Allantoate permease family.</text>
</comment>
<dbReference type="InterPro" id="IPR020846">
    <property type="entry name" value="MFS_dom"/>
</dbReference>
<evidence type="ECO:0000256" key="5">
    <source>
        <dbReference type="ARBA" id="ARBA00023136"/>
    </source>
</evidence>
<dbReference type="Pfam" id="PF07690">
    <property type="entry name" value="MFS_1"/>
    <property type="match status" value="1"/>
</dbReference>
<dbReference type="InterPro" id="IPR036259">
    <property type="entry name" value="MFS_trans_sf"/>
</dbReference>
<keyword evidence="3 7" id="KW-0812">Transmembrane</keyword>